<reference evidence="2" key="1">
    <citation type="journal article" date="2020" name="Mol. Plant Microbe Interact.">
        <title>Genome Sequence of the Biocontrol Agent Coniothyrium minitans strain Conio (IMI 134523).</title>
        <authorList>
            <person name="Patel D."/>
            <person name="Shittu T.A."/>
            <person name="Baroncelli R."/>
            <person name="Muthumeenakshi S."/>
            <person name="Osborne T.H."/>
            <person name="Janganan T.K."/>
            <person name="Sreenivasaprasad S."/>
        </authorList>
    </citation>
    <scope>NUCLEOTIDE SEQUENCE</scope>
    <source>
        <strain evidence="2">Conio</strain>
    </source>
</reference>
<keyword evidence="1" id="KW-1133">Transmembrane helix</keyword>
<comment type="caution">
    <text evidence="2">The sequence shown here is derived from an EMBL/GenBank/DDBJ whole genome shotgun (WGS) entry which is preliminary data.</text>
</comment>
<feature type="transmembrane region" description="Helical" evidence="1">
    <location>
        <begin position="83"/>
        <end position="102"/>
    </location>
</feature>
<dbReference type="OrthoDB" id="5216128at2759"/>
<keyword evidence="1" id="KW-0812">Transmembrane</keyword>
<dbReference type="Proteomes" id="UP000756921">
    <property type="component" value="Unassembled WGS sequence"/>
</dbReference>
<evidence type="ECO:0000313" key="2">
    <source>
        <dbReference type="EMBL" id="KAF9732029.1"/>
    </source>
</evidence>
<evidence type="ECO:0000256" key="1">
    <source>
        <dbReference type="SAM" id="Phobius"/>
    </source>
</evidence>
<dbReference type="Pfam" id="PF14087">
    <property type="entry name" value="DUF4267"/>
    <property type="match status" value="1"/>
</dbReference>
<gene>
    <name evidence="2" type="ORF">PMIN01_09958</name>
</gene>
<organism evidence="2 3">
    <name type="scientific">Paraphaeosphaeria minitans</name>
    <dbReference type="NCBI Taxonomy" id="565426"/>
    <lineage>
        <taxon>Eukaryota</taxon>
        <taxon>Fungi</taxon>
        <taxon>Dikarya</taxon>
        <taxon>Ascomycota</taxon>
        <taxon>Pezizomycotina</taxon>
        <taxon>Dothideomycetes</taxon>
        <taxon>Pleosporomycetidae</taxon>
        <taxon>Pleosporales</taxon>
        <taxon>Massarineae</taxon>
        <taxon>Didymosphaeriaceae</taxon>
        <taxon>Paraphaeosphaeria</taxon>
    </lineage>
</organism>
<dbReference type="GO" id="GO:0016787">
    <property type="term" value="F:hydrolase activity"/>
    <property type="evidence" value="ECO:0007669"/>
    <property type="project" value="UniProtKB-KW"/>
</dbReference>
<protein>
    <submittedName>
        <fullName evidence="2">Alpha beta hydrolase fold-3 domain protein</fullName>
    </submittedName>
</protein>
<dbReference type="AlphaFoldDB" id="A0A9P6GAW2"/>
<sequence length="138" mass="14049">MPSSGSPPKLFRILATLFGTIFLGFGTAYTLYPRAACPSLGLPAPTTPRDADIVDAIMILFGAKDLFVGASILAATWLGNRRVAGLLLVLGSACAGVDGWAVKGMSGEGEWNHWGYGGGGYGGYGGADGGDAGLISQH</sequence>
<keyword evidence="3" id="KW-1185">Reference proteome</keyword>
<keyword evidence="1" id="KW-0472">Membrane</keyword>
<evidence type="ECO:0000313" key="3">
    <source>
        <dbReference type="Proteomes" id="UP000756921"/>
    </source>
</evidence>
<proteinExistence type="predicted"/>
<name>A0A9P6GAW2_9PLEO</name>
<dbReference type="InterPro" id="IPR025363">
    <property type="entry name" value="DUF4267"/>
</dbReference>
<feature type="transmembrane region" description="Helical" evidence="1">
    <location>
        <begin position="53"/>
        <end position="77"/>
    </location>
</feature>
<dbReference type="EMBL" id="WJXW01000011">
    <property type="protein sequence ID" value="KAF9732029.1"/>
    <property type="molecule type" value="Genomic_DNA"/>
</dbReference>
<accession>A0A9P6GAW2</accession>
<keyword evidence="2" id="KW-0378">Hydrolase</keyword>
<feature type="transmembrane region" description="Helical" evidence="1">
    <location>
        <begin position="12"/>
        <end position="32"/>
    </location>
</feature>